<reference evidence="2" key="1">
    <citation type="submission" date="2022-11" db="EMBL/GenBank/DDBJ databases">
        <authorList>
            <person name="Petersen C."/>
        </authorList>
    </citation>
    <scope>NUCLEOTIDE SEQUENCE</scope>
    <source>
        <strain evidence="2">IBT 30069</strain>
    </source>
</reference>
<organism evidence="2 3">
    <name type="scientific">Penicillium angulare</name>
    <dbReference type="NCBI Taxonomy" id="116970"/>
    <lineage>
        <taxon>Eukaryota</taxon>
        <taxon>Fungi</taxon>
        <taxon>Dikarya</taxon>
        <taxon>Ascomycota</taxon>
        <taxon>Pezizomycotina</taxon>
        <taxon>Eurotiomycetes</taxon>
        <taxon>Eurotiomycetidae</taxon>
        <taxon>Eurotiales</taxon>
        <taxon>Aspergillaceae</taxon>
        <taxon>Penicillium</taxon>
    </lineage>
</organism>
<feature type="chain" id="PRO_5040977709" evidence="1">
    <location>
        <begin position="18"/>
        <end position="124"/>
    </location>
</feature>
<evidence type="ECO:0000313" key="2">
    <source>
        <dbReference type="EMBL" id="KAJ5116755.1"/>
    </source>
</evidence>
<feature type="signal peptide" evidence="1">
    <location>
        <begin position="1"/>
        <end position="17"/>
    </location>
</feature>
<reference evidence="2" key="2">
    <citation type="journal article" date="2023" name="IMA Fungus">
        <title>Comparative genomic study of the Penicillium genus elucidates a diverse pangenome and 15 lateral gene transfer events.</title>
        <authorList>
            <person name="Petersen C."/>
            <person name="Sorensen T."/>
            <person name="Nielsen M.R."/>
            <person name="Sondergaard T.E."/>
            <person name="Sorensen J.L."/>
            <person name="Fitzpatrick D.A."/>
            <person name="Frisvad J.C."/>
            <person name="Nielsen K.L."/>
        </authorList>
    </citation>
    <scope>NUCLEOTIDE SEQUENCE</scope>
    <source>
        <strain evidence="2">IBT 30069</strain>
    </source>
</reference>
<protein>
    <submittedName>
        <fullName evidence="2">Uncharacterized protein</fullName>
    </submittedName>
</protein>
<dbReference type="AlphaFoldDB" id="A0A9W9GEC7"/>
<name>A0A9W9GEC7_9EURO</name>
<proteinExistence type="predicted"/>
<evidence type="ECO:0000256" key="1">
    <source>
        <dbReference type="SAM" id="SignalP"/>
    </source>
</evidence>
<keyword evidence="1" id="KW-0732">Signal</keyword>
<dbReference type="EMBL" id="JAPQKH010000001">
    <property type="protein sequence ID" value="KAJ5116755.1"/>
    <property type="molecule type" value="Genomic_DNA"/>
</dbReference>
<dbReference type="Proteomes" id="UP001149165">
    <property type="component" value="Unassembled WGS sequence"/>
</dbReference>
<dbReference type="OrthoDB" id="4241002at2759"/>
<comment type="caution">
    <text evidence="2">The sequence shown here is derived from an EMBL/GenBank/DDBJ whole genome shotgun (WGS) entry which is preliminary data.</text>
</comment>
<accession>A0A9W9GEC7</accession>
<evidence type="ECO:0000313" key="3">
    <source>
        <dbReference type="Proteomes" id="UP001149165"/>
    </source>
</evidence>
<sequence>MHFSLPTLAVLLATATASPFQKRDIQWSFDLFPTSACNGTGDPYVGSGSTGCRADLSTVASAYRLNLVSDGCHIDFYDNTMCDATEPENDAASSLSHAGTCRIPTLSRRYGSYRVTCGGAGELK</sequence>
<keyword evidence="3" id="KW-1185">Reference proteome</keyword>
<gene>
    <name evidence="2" type="ORF">N7456_001103</name>
</gene>